<dbReference type="GO" id="GO:0032259">
    <property type="term" value="P:methylation"/>
    <property type="evidence" value="ECO:0007669"/>
    <property type="project" value="UniProtKB-KW"/>
</dbReference>
<organism evidence="4 5">
    <name type="scientific">candidate division CPR2 bacterium GW2011_GWC2_39_10</name>
    <dbReference type="NCBI Taxonomy" id="1618345"/>
    <lineage>
        <taxon>Bacteria</taxon>
        <taxon>Bacteria division CPR2</taxon>
    </lineage>
</organism>
<dbReference type="GO" id="GO:0030791">
    <property type="term" value="F:arsenite methyltransferase activity"/>
    <property type="evidence" value="ECO:0007669"/>
    <property type="project" value="TreeGrafter"/>
</dbReference>
<feature type="domain" description="Methyltransferase type 11" evidence="3">
    <location>
        <begin position="41"/>
        <end position="138"/>
    </location>
</feature>
<dbReference type="GO" id="GO:0009404">
    <property type="term" value="P:toxin metabolic process"/>
    <property type="evidence" value="ECO:0007669"/>
    <property type="project" value="TreeGrafter"/>
</dbReference>
<evidence type="ECO:0000256" key="2">
    <source>
        <dbReference type="ARBA" id="ARBA00022691"/>
    </source>
</evidence>
<protein>
    <submittedName>
        <fullName evidence="4">Methyltransferase type 11</fullName>
    </submittedName>
</protein>
<proteinExistence type="predicted"/>
<evidence type="ECO:0000313" key="5">
    <source>
        <dbReference type="Proteomes" id="UP000034207"/>
    </source>
</evidence>
<evidence type="ECO:0000256" key="1">
    <source>
        <dbReference type="ARBA" id="ARBA00022679"/>
    </source>
</evidence>
<keyword evidence="1 4" id="KW-0808">Transferase</keyword>
<dbReference type="EMBL" id="LBVV01000006">
    <property type="protein sequence ID" value="KKQ94915.1"/>
    <property type="molecule type" value="Genomic_DNA"/>
</dbReference>
<gene>
    <name evidence="4" type="ORF">UT18_C0006G0013</name>
</gene>
<accession>A0A0G0M3I5</accession>
<dbReference type="STRING" id="1618345.UT18_C0006G0013"/>
<evidence type="ECO:0000259" key="3">
    <source>
        <dbReference type="Pfam" id="PF08241"/>
    </source>
</evidence>
<dbReference type="GO" id="GO:0018872">
    <property type="term" value="P:arsonoacetate metabolic process"/>
    <property type="evidence" value="ECO:0007669"/>
    <property type="project" value="TreeGrafter"/>
</dbReference>
<evidence type="ECO:0000313" key="4">
    <source>
        <dbReference type="EMBL" id="KKQ94915.1"/>
    </source>
</evidence>
<dbReference type="CDD" id="cd02440">
    <property type="entry name" value="AdoMet_MTases"/>
    <property type="match status" value="1"/>
</dbReference>
<dbReference type="SUPFAM" id="SSF53335">
    <property type="entry name" value="S-adenosyl-L-methionine-dependent methyltransferases"/>
    <property type="match status" value="1"/>
</dbReference>
<dbReference type="AlphaFoldDB" id="A0A0G0M3I5"/>
<sequence length="215" mass="24982">MNNYCFWDDIEVIKSFGEDTPSEEVVEFLKNLKTVNNTKILDLGFGGGRHTEIIAKMGFDTYGCDPCDGMINYTKNRLKEKGLKAKIIKARMQNLPYEESFFDAVIANGVFHQAISLNDFIKSIKETTRVLKKNSFLYVNVFFLNEHIYNTYYSKEKEVYTFFTEKGLMTTFLPKDKFLEIMRNNNLELEKIVSEKTTKVSTGYRPTLKAIFKKT</sequence>
<name>A0A0G0M3I5_UNCC2</name>
<reference evidence="4 5" key="1">
    <citation type="journal article" date="2015" name="Nature">
        <title>rRNA introns, odd ribosomes, and small enigmatic genomes across a large radiation of phyla.</title>
        <authorList>
            <person name="Brown C.T."/>
            <person name="Hug L.A."/>
            <person name="Thomas B.C."/>
            <person name="Sharon I."/>
            <person name="Castelle C.J."/>
            <person name="Singh A."/>
            <person name="Wilkins M.J."/>
            <person name="Williams K.H."/>
            <person name="Banfield J.F."/>
        </authorList>
    </citation>
    <scope>NUCLEOTIDE SEQUENCE [LARGE SCALE GENOMIC DNA]</scope>
</reference>
<dbReference type="Proteomes" id="UP000034207">
    <property type="component" value="Unassembled WGS sequence"/>
</dbReference>
<dbReference type="InterPro" id="IPR013216">
    <property type="entry name" value="Methyltransf_11"/>
</dbReference>
<comment type="caution">
    <text evidence="4">The sequence shown here is derived from an EMBL/GenBank/DDBJ whole genome shotgun (WGS) entry which is preliminary data.</text>
</comment>
<dbReference type="PANTHER" id="PTHR43675">
    <property type="entry name" value="ARSENITE METHYLTRANSFERASE"/>
    <property type="match status" value="1"/>
</dbReference>
<dbReference type="Gene3D" id="3.40.50.150">
    <property type="entry name" value="Vaccinia Virus protein VP39"/>
    <property type="match status" value="1"/>
</dbReference>
<dbReference type="InterPro" id="IPR029063">
    <property type="entry name" value="SAM-dependent_MTases_sf"/>
</dbReference>
<dbReference type="Pfam" id="PF08241">
    <property type="entry name" value="Methyltransf_11"/>
    <property type="match status" value="1"/>
</dbReference>
<dbReference type="PANTHER" id="PTHR43675:SF8">
    <property type="entry name" value="ARSENITE METHYLTRANSFERASE"/>
    <property type="match status" value="1"/>
</dbReference>
<keyword evidence="4" id="KW-0489">Methyltransferase</keyword>
<dbReference type="InterPro" id="IPR026669">
    <property type="entry name" value="Arsenite_MeTrfase-like"/>
</dbReference>
<dbReference type="GO" id="GO:0005829">
    <property type="term" value="C:cytosol"/>
    <property type="evidence" value="ECO:0007669"/>
    <property type="project" value="TreeGrafter"/>
</dbReference>
<keyword evidence="2" id="KW-0949">S-adenosyl-L-methionine</keyword>